<gene>
    <name evidence="1" type="ORF">HYDPIDRAFT_69045</name>
</gene>
<dbReference type="HOGENOM" id="CLU_210666_0_0_1"/>
<dbReference type="Proteomes" id="UP000053820">
    <property type="component" value="Unassembled WGS sequence"/>
</dbReference>
<dbReference type="EMBL" id="KN839866">
    <property type="protein sequence ID" value="KIJ61045.1"/>
    <property type="molecule type" value="Genomic_DNA"/>
</dbReference>
<protein>
    <submittedName>
        <fullName evidence="1">Uncharacterized protein</fullName>
    </submittedName>
</protein>
<dbReference type="AlphaFoldDB" id="A0A0C9VT09"/>
<feature type="non-terminal residue" evidence="1">
    <location>
        <position position="50"/>
    </location>
</feature>
<keyword evidence="2" id="KW-1185">Reference proteome</keyword>
<name>A0A0C9VT09_9AGAM</name>
<accession>A0A0C9VT09</accession>
<feature type="non-terminal residue" evidence="1">
    <location>
        <position position="1"/>
    </location>
</feature>
<dbReference type="OrthoDB" id="3261594at2759"/>
<sequence>DKMLSFHKVKKIITQYTGVEKIEHNMCPNTCLEYTGPLAHYKACLMCGLS</sequence>
<evidence type="ECO:0000313" key="1">
    <source>
        <dbReference type="EMBL" id="KIJ61045.1"/>
    </source>
</evidence>
<evidence type="ECO:0000313" key="2">
    <source>
        <dbReference type="Proteomes" id="UP000053820"/>
    </source>
</evidence>
<reference evidence="1 2" key="1">
    <citation type="submission" date="2014-04" db="EMBL/GenBank/DDBJ databases">
        <title>Evolutionary Origins and Diversification of the Mycorrhizal Mutualists.</title>
        <authorList>
            <consortium name="DOE Joint Genome Institute"/>
            <consortium name="Mycorrhizal Genomics Consortium"/>
            <person name="Kohler A."/>
            <person name="Kuo A."/>
            <person name="Nagy L.G."/>
            <person name="Floudas D."/>
            <person name="Copeland A."/>
            <person name="Barry K.W."/>
            <person name="Cichocki N."/>
            <person name="Veneault-Fourrey C."/>
            <person name="LaButti K."/>
            <person name="Lindquist E.A."/>
            <person name="Lipzen A."/>
            <person name="Lundell T."/>
            <person name="Morin E."/>
            <person name="Murat C."/>
            <person name="Riley R."/>
            <person name="Ohm R."/>
            <person name="Sun H."/>
            <person name="Tunlid A."/>
            <person name="Henrissat B."/>
            <person name="Grigoriev I.V."/>
            <person name="Hibbett D.S."/>
            <person name="Martin F."/>
        </authorList>
    </citation>
    <scope>NUCLEOTIDE SEQUENCE [LARGE SCALE GENOMIC DNA]</scope>
    <source>
        <strain evidence="1 2">MD-312</strain>
    </source>
</reference>
<proteinExistence type="predicted"/>
<organism evidence="1 2">
    <name type="scientific">Hydnomerulius pinastri MD-312</name>
    <dbReference type="NCBI Taxonomy" id="994086"/>
    <lineage>
        <taxon>Eukaryota</taxon>
        <taxon>Fungi</taxon>
        <taxon>Dikarya</taxon>
        <taxon>Basidiomycota</taxon>
        <taxon>Agaricomycotina</taxon>
        <taxon>Agaricomycetes</taxon>
        <taxon>Agaricomycetidae</taxon>
        <taxon>Boletales</taxon>
        <taxon>Boletales incertae sedis</taxon>
        <taxon>Leucogyrophana</taxon>
    </lineage>
</organism>